<dbReference type="WBParaSite" id="PDA_v2.g10179.t1">
    <property type="protein sequence ID" value="PDA_v2.g10179.t1"/>
    <property type="gene ID" value="PDA_v2.g10179"/>
</dbReference>
<proteinExistence type="predicted"/>
<keyword evidence="1" id="KW-1185">Reference proteome</keyword>
<sequence>MPVMGLAQEPLFRVGDFKTRSLAEAKKSSGFTCSKFYYDKDGIFTTCFKTFDTYDSESESCQSDTLLRCCFAVPSSIEKITEATKNIVQTSLKNGREIVDLINAANKTLEKCVPKQSFHLEMGAVGTSKKGKKCENKYHDGEETHWCPKEMLFNPQTGACDLTYRTCCSDTPQTAKAAARQSELSAVEMLSQKVLDIGLQAVFHYLEYGMQIFPAMFKLPPPPEPQQQQPTK</sequence>
<evidence type="ECO:0000313" key="2">
    <source>
        <dbReference type="WBParaSite" id="PDA_v2.g10179.t1"/>
    </source>
</evidence>
<dbReference type="Proteomes" id="UP000887578">
    <property type="component" value="Unplaced"/>
</dbReference>
<accession>A0A914NXR5</accession>
<dbReference type="AlphaFoldDB" id="A0A914NXR5"/>
<reference evidence="2" key="1">
    <citation type="submission" date="2022-11" db="UniProtKB">
        <authorList>
            <consortium name="WormBaseParasite"/>
        </authorList>
    </citation>
    <scope>IDENTIFICATION</scope>
</reference>
<organism evidence="1 2">
    <name type="scientific">Panagrolaimus davidi</name>
    <dbReference type="NCBI Taxonomy" id="227884"/>
    <lineage>
        <taxon>Eukaryota</taxon>
        <taxon>Metazoa</taxon>
        <taxon>Ecdysozoa</taxon>
        <taxon>Nematoda</taxon>
        <taxon>Chromadorea</taxon>
        <taxon>Rhabditida</taxon>
        <taxon>Tylenchina</taxon>
        <taxon>Panagrolaimomorpha</taxon>
        <taxon>Panagrolaimoidea</taxon>
        <taxon>Panagrolaimidae</taxon>
        <taxon>Panagrolaimus</taxon>
    </lineage>
</organism>
<protein>
    <submittedName>
        <fullName evidence="2">Uncharacterized protein</fullName>
    </submittedName>
</protein>
<evidence type="ECO:0000313" key="1">
    <source>
        <dbReference type="Proteomes" id="UP000887578"/>
    </source>
</evidence>
<name>A0A914NXR5_9BILA</name>